<evidence type="ECO:0000256" key="7">
    <source>
        <dbReference type="ARBA" id="ARBA00023136"/>
    </source>
</evidence>
<feature type="transmembrane region" description="Helical" evidence="8">
    <location>
        <begin position="78"/>
        <end position="100"/>
    </location>
</feature>
<feature type="transmembrane region" description="Helical" evidence="8">
    <location>
        <begin position="542"/>
        <end position="561"/>
    </location>
</feature>
<sequence>MNIAVSRDPATGWPRRALTIQWSVALLTLLLVVAPLGPILWQSFLDRPLYEAGAVPGFANYVRLFGDPDFHAVLRNSFVFAVLATVIAVLAGVAFTLFLERTRLPGRNLLRNLLMWPLYISQLVTAFSWYTLYGPAGYFTLLGERIFGVPLWDMYSVPGMAILGGVTQAPVVYLFCASNARMADATLEDAARSVGAGPFRILWSVALPMLRPPIIYSAILVFIGSLETLAIPLIFGRPVGIEFFTTFLYSKGLGAITPDYGMIGAAASLLLVIVTLLLVVQGLLLRRAGRFVSVKGKSQRPKRIDLGMGGYVVSGLLALYLLVGVLLPMAAVLLRAFTTFLTPLLSPFELLTLENFQSIFDYPVHVRAIVNSVVIAGVGGLVATVLIAVIALVIRRSSFPFARALEYVALYPRAMPGIVAGIGFFWAMLLLPFIGALSGTIWILMIAFTMRGIPTAYGAIAPALMQIGPELDQSARSLGADWWTAVTRIILPLTKPALFAAYTLLFLSFLKEYSAAVFLYAPGAEIIGTTMLSFWAEGEGGAVAALSVIQLIITLAFVLIAHRFTRTHRDV</sequence>
<evidence type="ECO:0000313" key="10">
    <source>
        <dbReference type="EMBL" id="MBY8824216.1"/>
    </source>
</evidence>
<dbReference type="InterPro" id="IPR000515">
    <property type="entry name" value="MetI-like"/>
</dbReference>
<comment type="similarity">
    <text evidence="8">Belongs to the binding-protein-dependent transport system permease family.</text>
</comment>
<feature type="transmembrane region" description="Helical" evidence="8">
    <location>
        <begin position="20"/>
        <end position="41"/>
    </location>
</feature>
<feature type="transmembrane region" description="Helical" evidence="8">
    <location>
        <begin position="112"/>
        <end position="132"/>
    </location>
</feature>
<evidence type="ECO:0000256" key="2">
    <source>
        <dbReference type="ARBA" id="ARBA00022448"/>
    </source>
</evidence>
<organism evidence="10 11">
    <name type="scientific">Sphingomonas colocasiae</name>
    <dbReference type="NCBI Taxonomy" id="1848973"/>
    <lineage>
        <taxon>Bacteria</taxon>
        <taxon>Pseudomonadati</taxon>
        <taxon>Pseudomonadota</taxon>
        <taxon>Alphaproteobacteria</taxon>
        <taxon>Sphingomonadales</taxon>
        <taxon>Sphingomonadaceae</taxon>
        <taxon>Sphingomonas</taxon>
    </lineage>
</organism>
<dbReference type="Pfam" id="PF00528">
    <property type="entry name" value="BPD_transp_1"/>
    <property type="match status" value="2"/>
</dbReference>
<evidence type="ECO:0000256" key="8">
    <source>
        <dbReference type="RuleBase" id="RU363032"/>
    </source>
</evidence>
<feature type="transmembrane region" description="Helical" evidence="8">
    <location>
        <begin position="414"/>
        <end position="434"/>
    </location>
</feature>
<feature type="domain" description="ABC transmembrane type-1" evidence="9">
    <location>
        <begin position="369"/>
        <end position="561"/>
    </location>
</feature>
<evidence type="ECO:0000256" key="3">
    <source>
        <dbReference type="ARBA" id="ARBA00022475"/>
    </source>
</evidence>
<keyword evidence="7 8" id="KW-0472">Membrane</keyword>
<gene>
    <name evidence="10" type="ORF">K7G82_18065</name>
</gene>
<feature type="transmembrane region" description="Helical" evidence="8">
    <location>
        <begin position="441"/>
        <end position="465"/>
    </location>
</feature>
<evidence type="ECO:0000259" key="9">
    <source>
        <dbReference type="PROSITE" id="PS50928"/>
    </source>
</evidence>
<evidence type="ECO:0000256" key="5">
    <source>
        <dbReference type="ARBA" id="ARBA00022692"/>
    </source>
</evidence>
<dbReference type="CDD" id="cd06261">
    <property type="entry name" value="TM_PBP2"/>
    <property type="match status" value="2"/>
</dbReference>
<evidence type="ECO:0000256" key="6">
    <source>
        <dbReference type="ARBA" id="ARBA00022989"/>
    </source>
</evidence>
<feature type="transmembrane region" description="Helical" evidence="8">
    <location>
        <begin position="333"/>
        <end position="356"/>
    </location>
</feature>
<comment type="subcellular location">
    <subcellularLocation>
        <location evidence="1">Cell inner membrane</location>
        <topology evidence="1">Multi-pass membrane protein</topology>
    </subcellularLocation>
    <subcellularLocation>
        <location evidence="8">Cell membrane</location>
        <topology evidence="8">Multi-pass membrane protein</topology>
    </subcellularLocation>
</comment>
<keyword evidence="6 8" id="KW-1133">Transmembrane helix</keyword>
<feature type="transmembrane region" description="Helical" evidence="8">
    <location>
        <begin position="368"/>
        <end position="394"/>
    </location>
</feature>
<evidence type="ECO:0000256" key="4">
    <source>
        <dbReference type="ARBA" id="ARBA00022519"/>
    </source>
</evidence>
<feature type="transmembrane region" description="Helical" evidence="8">
    <location>
        <begin position="152"/>
        <end position="176"/>
    </location>
</feature>
<keyword evidence="5 8" id="KW-0812">Transmembrane</keyword>
<keyword evidence="11" id="KW-1185">Reference proteome</keyword>
<feature type="transmembrane region" description="Helical" evidence="8">
    <location>
        <begin position="485"/>
        <end position="510"/>
    </location>
</feature>
<dbReference type="EMBL" id="JAINVV010000008">
    <property type="protein sequence ID" value="MBY8824216.1"/>
    <property type="molecule type" value="Genomic_DNA"/>
</dbReference>
<reference evidence="10 11" key="1">
    <citation type="submission" date="2021-08" db="EMBL/GenBank/DDBJ databases">
        <authorList>
            <person name="Tuo L."/>
        </authorList>
    </citation>
    <scope>NUCLEOTIDE SEQUENCE [LARGE SCALE GENOMIC DNA]</scope>
    <source>
        <strain evidence="10 11">JCM 31229</strain>
    </source>
</reference>
<evidence type="ECO:0000313" key="11">
    <source>
        <dbReference type="Proteomes" id="UP000706039"/>
    </source>
</evidence>
<feature type="transmembrane region" description="Helical" evidence="8">
    <location>
        <begin position="214"/>
        <end position="235"/>
    </location>
</feature>
<feature type="transmembrane region" description="Helical" evidence="8">
    <location>
        <begin position="260"/>
        <end position="285"/>
    </location>
</feature>
<dbReference type="PROSITE" id="PS50928">
    <property type="entry name" value="ABC_TM1"/>
    <property type="match status" value="2"/>
</dbReference>
<keyword evidence="4" id="KW-0997">Cell inner membrane</keyword>
<accession>A0ABS7PS92</accession>
<dbReference type="InterPro" id="IPR035906">
    <property type="entry name" value="MetI-like_sf"/>
</dbReference>
<comment type="caution">
    <text evidence="10">The sequence shown here is derived from an EMBL/GenBank/DDBJ whole genome shotgun (WGS) entry which is preliminary data.</text>
</comment>
<keyword evidence="2 8" id="KW-0813">Transport</keyword>
<dbReference type="PANTHER" id="PTHR43357">
    <property type="entry name" value="INNER MEMBRANE ABC TRANSPORTER PERMEASE PROTEIN YDCV"/>
    <property type="match status" value="1"/>
</dbReference>
<proteinExistence type="inferred from homology"/>
<feature type="domain" description="ABC transmembrane type-1" evidence="9">
    <location>
        <begin position="74"/>
        <end position="281"/>
    </location>
</feature>
<dbReference type="PANTHER" id="PTHR43357:SF4">
    <property type="entry name" value="INNER MEMBRANE ABC TRANSPORTER PERMEASE PROTEIN YDCV"/>
    <property type="match status" value="1"/>
</dbReference>
<keyword evidence="3" id="KW-1003">Cell membrane</keyword>
<evidence type="ECO:0000256" key="1">
    <source>
        <dbReference type="ARBA" id="ARBA00004429"/>
    </source>
</evidence>
<dbReference type="Proteomes" id="UP000706039">
    <property type="component" value="Unassembled WGS sequence"/>
</dbReference>
<feature type="transmembrane region" description="Helical" evidence="8">
    <location>
        <begin position="306"/>
        <end position="327"/>
    </location>
</feature>
<dbReference type="Gene3D" id="1.10.3720.10">
    <property type="entry name" value="MetI-like"/>
    <property type="match status" value="2"/>
</dbReference>
<dbReference type="RefSeq" id="WP_222991299.1">
    <property type="nucleotide sequence ID" value="NZ_JAINVV010000008.1"/>
</dbReference>
<feature type="transmembrane region" description="Helical" evidence="8">
    <location>
        <begin position="517"/>
        <end position="536"/>
    </location>
</feature>
<dbReference type="SUPFAM" id="SSF161098">
    <property type="entry name" value="MetI-like"/>
    <property type="match status" value="2"/>
</dbReference>
<name>A0ABS7PS92_9SPHN</name>
<protein>
    <submittedName>
        <fullName evidence="10">Iron ABC transporter permease</fullName>
    </submittedName>
</protein>